<comment type="caution">
    <text evidence="2">The sequence shown here is derived from an EMBL/GenBank/DDBJ whole genome shotgun (WGS) entry which is preliminary data.</text>
</comment>
<dbReference type="Proteomes" id="UP000789570">
    <property type="component" value="Unassembled WGS sequence"/>
</dbReference>
<proteinExistence type="predicted"/>
<feature type="region of interest" description="Disordered" evidence="1">
    <location>
        <begin position="1"/>
        <end position="32"/>
    </location>
</feature>
<protein>
    <submittedName>
        <fullName evidence="2">1006_t:CDS:1</fullName>
    </submittedName>
</protein>
<gene>
    <name evidence="2" type="ORF">FCALED_LOCUS6272</name>
</gene>
<sequence>MASPSGPARVTSARSADQLPSPLSGPARTVVSTKQLITSPPNEWTSVKYGVSKIPEEEEVHEYFKRIEARYWQLKHYLSFRLKVEETISPWSTVYSDWQQSLRFIFKDYGKNVPGSVSGFCKDLYNICETFEGSIVRQGCKKFYDEFYQRHIDLQIAERLRILDSTIFSENKISEVLRISSKKRIVEDNEESSSSSEKRIRHEEYYVDNFVPELFQEEHDYECYGKENESNSSAECSSPKTIPEKRKQEDDESIMEIFGNEIECSDTMKKIYFEYKKHCHENAIVDLRPRRNFSNNFLIKSLKIIIKKLSRELSGAEWQNKIDDLRPKNDSKLMVATTRIIRRTLPQFIKAFSLGAFNPLLDIKTIEKPHLNSYNHVKRECADGAGYMMGADKFQLVYVEGAKPKAKENKELAVAEKVARNLKTMFTSIVRETINNRRRIPNGMAVFGGQSFQLRIHLFYLDYCEFCLHEIENANLPRDFTEMADFVWYYECILKWALLAYDMTVKFKEIRNQKRPSRQSYAKNIRLLDDHKLK</sequence>
<dbReference type="AlphaFoldDB" id="A0A9N9B3D2"/>
<evidence type="ECO:0000313" key="2">
    <source>
        <dbReference type="EMBL" id="CAG8554181.1"/>
    </source>
</evidence>
<organism evidence="2 3">
    <name type="scientific">Funneliformis caledonium</name>
    <dbReference type="NCBI Taxonomy" id="1117310"/>
    <lineage>
        <taxon>Eukaryota</taxon>
        <taxon>Fungi</taxon>
        <taxon>Fungi incertae sedis</taxon>
        <taxon>Mucoromycota</taxon>
        <taxon>Glomeromycotina</taxon>
        <taxon>Glomeromycetes</taxon>
        <taxon>Glomerales</taxon>
        <taxon>Glomeraceae</taxon>
        <taxon>Funneliformis</taxon>
    </lineage>
</organism>
<accession>A0A9N9B3D2</accession>
<evidence type="ECO:0000256" key="1">
    <source>
        <dbReference type="SAM" id="MobiDB-lite"/>
    </source>
</evidence>
<name>A0A9N9B3D2_9GLOM</name>
<reference evidence="2" key="1">
    <citation type="submission" date="2021-06" db="EMBL/GenBank/DDBJ databases">
        <authorList>
            <person name="Kallberg Y."/>
            <person name="Tangrot J."/>
            <person name="Rosling A."/>
        </authorList>
    </citation>
    <scope>NUCLEOTIDE SEQUENCE</scope>
    <source>
        <strain evidence="2">UK204</strain>
    </source>
</reference>
<keyword evidence="3" id="KW-1185">Reference proteome</keyword>
<dbReference type="OrthoDB" id="2345088at2759"/>
<dbReference type="EMBL" id="CAJVPQ010001462">
    <property type="protein sequence ID" value="CAG8554181.1"/>
    <property type="molecule type" value="Genomic_DNA"/>
</dbReference>
<evidence type="ECO:0000313" key="3">
    <source>
        <dbReference type="Proteomes" id="UP000789570"/>
    </source>
</evidence>
<feature type="region of interest" description="Disordered" evidence="1">
    <location>
        <begin position="226"/>
        <end position="250"/>
    </location>
</feature>